<evidence type="ECO:0000313" key="1">
    <source>
        <dbReference type="EMBL" id="ODQ63516.1"/>
    </source>
</evidence>
<evidence type="ECO:0000313" key="2">
    <source>
        <dbReference type="Proteomes" id="UP000095009"/>
    </source>
</evidence>
<dbReference type="Pfam" id="PF11095">
    <property type="entry name" value="Gemin7"/>
    <property type="match status" value="1"/>
</dbReference>
<dbReference type="GO" id="GO:0034719">
    <property type="term" value="C:SMN-Sm protein complex"/>
    <property type="evidence" value="ECO:0007669"/>
    <property type="project" value="InterPro"/>
</dbReference>
<dbReference type="EMBL" id="KV454414">
    <property type="protein sequence ID" value="ODQ63516.1"/>
    <property type="molecule type" value="Genomic_DNA"/>
</dbReference>
<dbReference type="Proteomes" id="UP000095009">
    <property type="component" value="Unassembled WGS sequence"/>
</dbReference>
<dbReference type="AlphaFoldDB" id="A0A1E3PDN8"/>
<reference evidence="1 2" key="1">
    <citation type="journal article" date="2016" name="Proc. Natl. Acad. Sci. U.S.A.">
        <title>Comparative genomics of biotechnologically important yeasts.</title>
        <authorList>
            <person name="Riley R."/>
            <person name="Haridas S."/>
            <person name="Wolfe K.H."/>
            <person name="Lopes M.R."/>
            <person name="Hittinger C.T."/>
            <person name="Goeker M."/>
            <person name="Salamov A.A."/>
            <person name="Wisecaver J.H."/>
            <person name="Long T.M."/>
            <person name="Calvey C.H."/>
            <person name="Aerts A.L."/>
            <person name="Barry K.W."/>
            <person name="Choi C."/>
            <person name="Clum A."/>
            <person name="Coughlan A.Y."/>
            <person name="Deshpande S."/>
            <person name="Douglass A.P."/>
            <person name="Hanson S.J."/>
            <person name="Klenk H.-P."/>
            <person name="LaButti K.M."/>
            <person name="Lapidus A."/>
            <person name="Lindquist E.A."/>
            <person name="Lipzen A.M."/>
            <person name="Meier-Kolthoff J.P."/>
            <person name="Ohm R.A."/>
            <person name="Otillar R.P."/>
            <person name="Pangilinan J.L."/>
            <person name="Peng Y."/>
            <person name="Rokas A."/>
            <person name="Rosa C.A."/>
            <person name="Scheuner C."/>
            <person name="Sibirny A.A."/>
            <person name="Slot J.C."/>
            <person name="Stielow J.B."/>
            <person name="Sun H."/>
            <person name="Kurtzman C.P."/>
            <person name="Blackwell M."/>
            <person name="Grigoriev I.V."/>
            <person name="Jeffries T.W."/>
        </authorList>
    </citation>
    <scope>NUCLEOTIDE SEQUENCE [LARGE SCALE GENOMIC DNA]</scope>
    <source>
        <strain evidence="1 2">DSM 6958</strain>
    </source>
</reference>
<protein>
    <submittedName>
        <fullName evidence="1">Uncharacterized protein</fullName>
    </submittedName>
</protein>
<proteinExistence type="predicted"/>
<accession>A0A1E3PDN8</accession>
<gene>
    <name evidence="1" type="ORF">NADFUDRAFT_84183</name>
</gene>
<keyword evidence="2" id="KW-1185">Reference proteome</keyword>
<dbReference type="Gene3D" id="2.30.30.100">
    <property type="match status" value="1"/>
</dbReference>
<dbReference type="InterPro" id="IPR020338">
    <property type="entry name" value="SMN_gemin7"/>
</dbReference>
<organism evidence="1 2">
    <name type="scientific">Nadsonia fulvescens var. elongata DSM 6958</name>
    <dbReference type="NCBI Taxonomy" id="857566"/>
    <lineage>
        <taxon>Eukaryota</taxon>
        <taxon>Fungi</taxon>
        <taxon>Dikarya</taxon>
        <taxon>Ascomycota</taxon>
        <taxon>Saccharomycotina</taxon>
        <taxon>Dipodascomycetes</taxon>
        <taxon>Dipodascales</taxon>
        <taxon>Dipodascales incertae sedis</taxon>
        <taxon>Nadsonia</taxon>
    </lineage>
</organism>
<sequence>MSSRESCDSKNTISSIQPVEEEHFVAAKQRLRTLEFYERCGISSSELQVAVKPSVNTGTTPTTRTVQNVKVHLWDGKSYKAAYFHGADSQETKFVVSGLETDWGTHKRGLVVRASDLVRLEVTLSNNKQK</sequence>
<name>A0A1E3PDN8_9ASCO</name>